<proteinExistence type="predicted"/>
<dbReference type="Proteomes" id="UP001430374">
    <property type="component" value="Unassembled WGS sequence"/>
</dbReference>
<accession>A0ABS9C2U2</accession>
<evidence type="ECO:0008006" key="4">
    <source>
        <dbReference type="Google" id="ProtNLM"/>
    </source>
</evidence>
<evidence type="ECO:0000313" key="3">
    <source>
        <dbReference type="Proteomes" id="UP001430374"/>
    </source>
</evidence>
<name>A0ABS9C2U2_9FLAO</name>
<protein>
    <recommendedName>
        <fullName evidence="4">DUF3800 domain-containing protein</fullName>
    </recommendedName>
</protein>
<organism evidence="2 3">
    <name type="scientific">Chryseobacterium indicum</name>
    <dbReference type="NCBI Taxonomy" id="2766954"/>
    <lineage>
        <taxon>Bacteria</taxon>
        <taxon>Pseudomonadati</taxon>
        <taxon>Bacteroidota</taxon>
        <taxon>Flavobacteriia</taxon>
        <taxon>Flavobacteriales</taxon>
        <taxon>Weeksellaceae</taxon>
        <taxon>Chryseobacterium group</taxon>
        <taxon>Chryseobacterium</taxon>
    </lineage>
</organism>
<evidence type="ECO:0000256" key="1">
    <source>
        <dbReference type="SAM" id="MobiDB-lite"/>
    </source>
</evidence>
<dbReference type="EMBL" id="JACSGT010000001">
    <property type="protein sequence ID" value="MCF2218786.1"/>
    <property type="molecule type" value="Genomic_DNA"/>
</dbReference>
<reference evidence="2" key="1">
    <citation type="submission" date="2021-08" db="EMBL/GenBank/DDBJ databases">
        <title>Complete genome sequence of Chryseobacterium sp strain PS-8.</title>
        <authorList>
            <person name="Das S.K."/>
        </authorList>
    </citation>
    <scope>NUCLEOTIDE SEQUENCE</scope>
    <source>
        <strain evidence="2">PS-8</strain>
    </source>
</reference>
<feature type="compositionally biased region" description="Basic residues" evidence="1">
    <location>
        <begin position="8"/>
        <end position="22"/>
    </location>
</feature>
<sequence>MKYATKNHIGKNKNTQRTRTKTKTTAQTIRRICRVDEAGQKRFGNSERPTKISSDKSITNGFLKCTFLPKLKENDVQKLASDEQNLIQIQRKNAKTESDFYQSLSQLVEHYRLNPMTTIHLGYPYNIALALDDIQKQLKNKVRDWKEILVIEEKGKTYFTSEERYNTGAILYYIPIVPLYRLSKNPKRKQAVQLLQSVCSYLYHIAKVSYYRKQDSYLFWMYEMVTEWITSDDENEETPIYLSEIKQAEHIGDFMEQKIYNQHNLTRFKDHLKNFKAKDRFDNDCFMLARKVFSLYEQYSNATIYQNLQSIIDTEEYESDTIVSMDKYVSFCAEAKGMMFQTLFEAVNSDLQEYATMEEPRVIKKFDGRNITNNNLDFENRLFPLIEELIYILNNF</sequence>
<keyword evidence="3" id="KW-1185">Reference proteome</keyword>
<comment type="caution">
    <text evidence="2">The sequence shown here is derived from an EMBL/GenBank/DDBJ whole genome shotgun (WGS) entry which is preliminary data.</text>
</comment>
<gene>
    <name evidence="2" type="ORF">H9Q08_05670</name>
</gene>
<evidence type="ECO:0000313" key="2">
    <source>
        <dbReference type="EMBL" id="MCF2218786.1"/>
    </source>
</evidence>
<feature type="region of interest" description="Disordered" evidence="1">
    <location>
        <begin position="1"/>
        <end position="27"/>
    </location>
</feature>